<accession>A0A024P246</accession>
<reference evidence="1 2" key="2">
    <citation type="submission" date="2014-05" db="EMBL/GenBank/DDBJ databases">
        <title>Draft genome sequence of Halobacillus karajensis HK-03.</title>
        <authorList>
            <person name="Khelaifia S."/>
            <person name="Croce O."/>
            <person name="Lagier J.C."/>
            <person name="Raoult D."/>
        </authorList>
    </citation>
    <scope>NUCLEOTIDE SEQUENCE [LARGE SCALE GENOMIC DNA]</scope>
    <source>
        <strain evidence="1 2">HD-03</strain>
    </source>
</reference>
<dbReference type="AlphaFoldDB" id="A0A024P246"/>
<dbReference type="EMBL" id="CCDI010000001">
    <property type="protein sequence ID" value="CDQ22359.1"/>
    <property type="molecule type" value="Genomic_DNA"/>
</dbReference>
<evidence type="ECO:0008006" key="3">
    <source>
        <dbReference type="Google" id="ProtNLM"/>
    </source>
</evidence>
<protein>
    <recommendedName>
        <fullName evidence="3">Lipoprotein</fullName>
    </recommendedName>
</protein>
<evidence type="ECO:0000313" key="1">
    <source>
        <dbReference type="EMBL" id="CDQ22359.1"/>
    </source>
</evidence>
<keyword evidence="2" id="KW-1185">Reference proteome</keyword>
<dbReference type="RefSeq" id="WP_035505635.1">
    <property type="nucleotide sequence ID" value="NZ_CCDH010000002.1"/>
</dbReference>
<evidence type="ECO:0000313" key="2">
    <source>
        <dbReference type="Proteomes" id="UP000028868"/>
    </source>
</evidence>
<gene>
    <name evidence="1" type="ORF">BN983_00567</name>
</gene>
<reference evidence="2" key="1">
    <citation type="submission" date="2014-03" db="EMBL/GenBank/DDBJ databases">
        <authorList>
            <person name="Urmite Genomes U."/>
        </authorList>
    </citation>
    <scope>NUCLEOTIDE SEQUENCE [LARGE SCALE GENOMIC DNA]</scope>
    <source>
        <strain evidence="2">HD-03</strain>
    </source>
</reference>
<dbReference type="PROSITE" id="PS51257">
    <property type="entry name" value="PROKAR_LIPOPROTEIN"/>
    <property type="match status" value="1"/>
</dbReference>
<name>A0A024P246_9BACI</name>
<organism evidence="1 2">
    <name type="scientific">Halobacillus karajensis</name>
    <dbReference type="NCBI Taxonomy" id="195088"/>
    <lineage>
        <taxon>Bacteria</taxon>
        <taxon>Bacillati</taxon>
        <taxon>Bacillota</taxon>
        <taxon>Bacilli</taxon>
        <taxon>Bacillales</taxon>
        <taxon>Bacillaceae</taxon>
        <taxon>Halobacillus</taxon>
    </lineage>
</organism>
<comment type="caution">
    <text evidence="1">The sequence shown here is derived from an EMBL/GenBank/DDBJ whole genome shotgun (WGS) entry which is preliminary data.</text>
</comment>
<sequence length="125" mass="14241">MLNRLFLSFFGILILTGCIFQGDTVQVLTAKPDDYELYLYTKADQEESAQDYLSALLDWKLKQKDGSELQFEQSEQKKDKLKLPTDELPLLVVKENGKTLTTIAGDNPREDILTTLEDKIVIAKK</sequence>
<proteinExistence type="predicted"/>
<dbReference type="Proteomes" id="UP000028868">
    <property type="component" value="Unassembled WGS sequence"/>
</dbReference>